<protein>
    <submittedName>
        <fullName evidence="5">DNA processing protein</fullName>
    </submittedName>
</protein>
<dbReference type="Gene3D" id="3.40.50.450">
    <property type="match status" value="1"/>
</dbReference>
<evidence type="ECO:0000259" key="3">
    <source>
        <dbReference type="Pfam" id="PF02481"/>
    </source>
</evidence>
<dbReference type="EMBL" id="JAUSUL010000004">
    <property type="protein sequence ID" value="MDQ0317009.1"/>
    <property type="molecule type" value="Genomic_DNA"/>
</dbReference>
<dbReference type="Pfam" id="PF02481">
    <property type="entry name" value="DNA_processg_A"/>
    <property type="match status" value="1"/>
</dbReference>
<dbReference type="NCBIfam" id="TIGR00732">
    <property type="entry name" value="dprA"/>
    <property type="match status" value="1"/>
</dbReference>
<comment type="similarity">
    <text evidence="1">Belongs to the DprA/Smf family.</text>
</comment>
<feature type="domain" description="DprA winged helix" evidence="4">
    <location>
        <begin position="313"/>
        <end position="371"/>
    </location>
</feature>
<reference evidence="5" key="1">
    <citation type="submission" date="2023-07" db="EMBL/GenBank/DDBJ databases">
        <title>Genomic Encyclopedia of Type Strains, Phase IV (KMG-IV): sequencing the most valuable type-strain genomes for metagenomic binning, comparative biology and taxonomic classification.</title>
        <authorList>
            <person name="Goeker M."/>
        </authorList>
    </citation>
    <scope>NUCLEOTIDE SEQUENCE</scope>
    <source>
        <strain evidence="5">DSM 21202</strain>
    </source>
</reference>
<dbReference type="AlphaFoldDB" id="A0AAE4AVT4"/>
<keyword evidence="6" id="KW-1185">Reference proteome</keyword>
<evidence type="ECO:0000259" key="4">
    <source>
        <dbReference type="Pfam" id="PF17782"/>
    </source>
</evidence>
<dbReference type="Gene3D" id="1.10.10.10">
    <property type="entry name" value="Winged helix-like DNA-binding domain superfamily/Winged helix DNA-binding domain"/>
    <property type="match status" value="1"/>
</dbReference>
<dbReference type="InterPro" id="IPR003488">
    <property type="entry name" value="DprA"/>
</dbReference>
<evidence type="ECO:0000256" key="1">
    <source>
        <dbReference type="ARBA" id="ARBA00006525"/>
    </source>
</evidence>
<name>A0AAE4AVT4_9HYPH</name>
<evidence type="ECO:0000313" key="6">
    <source>
        <dbReference type="Proteomes" id="UP001229244"/>
    </source>
</evidence>
<evidence type="ECO:0000256" key="2">
    <source>
        <dbReference type="SAM" id="MobiDB-lite"/>
    </source>
</evidence>
<accession>A0AAE4AVT4</accession>
<dbReference type="GO" id="GO:0009294">
    <property type="term" value="P:DNA-mediated transformation"/>
    <property type="evidence" value="ECO:0007669"/>
    <property type="project" value="InterPro"/>
</dbReference>
<dbReference type="InterPro" id="IPR041614">
    <property type="entry name" value="DprA_WH"/>
</dbReference>
<comment type="caution">
    <text evidence="5">The sequence shown here is derived from an EMBL/GenBank/DDBJ whole genome shotgun (WGS) entry which is preliminary data.</text>
</comment>
<dbReference type="Proteomes" id="UP001229244">
    <property type="component" value="Unassembled WGS sequence"/>
</dbReference>
<gene>
    <name evidence="5" type="ORF">J2S73_003486</name>
</gene>
<feature type="domain" description="Smf/DprA SLOG" evidence="3">
    <location>
        <begin position="84"/>
        <end position="290"/>
    </location>
</feature>
<dbReference type="InterPro" id="IPR057666">
    <property type="entry name" value="DrpA_SLOG"/>
</dbReference>
<sequence>MTEAGRGIRLNDQQRLAWLRLIRSDRVGPATFRDLLNHYGTAAAALEALPELSRRGGAIRGLRIAAREDAEAEIAALSRLGGRLVAIGEPGYPAHLRTIDAPPPLLSVFGPEEIAARPAVAIVGARNASLAGRKMARKIAEGLGEAGLVVVSGLARGIDAAAHEAATETGTIAVLAGGLDHIYPPENEPLLQAIVASGGAAVTEMPLGWSPRARDFPRRNRLISGISLAVVVVEAAKRSGSLHTARFAAEQGRDVFAVPGSPLDPRAEGCNHLIREGATLTVGADDVIEGIAPLLGRPPAPPPQLEDADTPMATRPEEPDDTARARIIEALGPTPTSVDEIIRETGVAPAAVQLVLLELDLAGRLERHGGGAVSLA</sequence>
<dbReference type="PANTHER" id="PTHR43022:SF1">
    <property type="entry name" value="PROTEIN SMF"/>
    <property type="match status" value="1"/>
</dbReference>
<evidence type="ECO:0000313" key="5">
    <source>
        <dbReference type="EMBL" id="MDQ0317009.1"/>
    </source>
</evidence>
<dbReference type="PANTHER" id="PTHR43022">
    <property type="entry name" value="PROTEIN SMF"/>
    <property type="match status" value="1"/>
</dbReference>
<dbReference type="RefSeq" id="WP_306886908.1">
    <property type="nucleotide sequence ID" value="NZ_JAUSUL010000004.1"/>
</dbReference>
<feature type="region of interest" description="Disordered" evidence="2">
    <location>
        <begin position="296"/>
        <end position="318"/>
    </location>
</feature>
<proteinExistence type="inferred from homology"/>
<dbReference type="SUPFAM" id="SSF102405">
    <property type="entry name" value="MCP/YpsA-like"/>
    <property type="match status" value="1"/>
</dbReference>
<dbReference type="Pfam" id="PF21102">
    <property type="entry name" value="DprA_N"/>
    <property type="match status" value="1"/>
</dbReference>
<organism evidence="5 6">
    <name type="scientific">Amorphus orientalis</name>
    <dbReference type="NCBI Taxonomy" id="649198"/>
    <lineage>
        <taxon>Bacteria</taxon>
        <taxon>Pseudomonadati</taxon>
        <taxon>Pseudomonadota</taxon>
        <taxon>Alphaproteobacteria</taxon>
        <taxon>Hyphomicrobiales</taxon>
        <taxon>Amorphaceae</taxon>
        <taxon>Amorphus</taxon>
    </lineage>
</organism>
<dbReference type="Pfam" id="PF17782">
    <property type="entry name" value="WHD_DprA"/>
    <property type="match status" value="1"/>
</dbReference>
<dbReference type="InterPro" id="IPR036388">
    <property type="entry name" value="WH-like_DNA-bd_sf"/>
</dbReference>